<proteinExistence type="predicted"/>
<dbReference type="InterPro" id="IPR025714">
    <property type="entry name" value="Methyltranfer_dom"/>
</dbReference>
<sequence>MKEKFIDRKDQQANKIFERRTLVRDYRTILPLLKPGLTVLDVGCGTGTLSNEVASRIAPGPVIGLDNTEAFIADGSRQYGGTNNLTLICDDIFNYQPPHQFDLIMTARTMQWLRDIPKALRQFKSWLKPHGQLSILDYNHTEIEWDPEPPASMLEFYQTFLRWREDAGMNNRVADEIAPLLYQQGFTAVEIINADQTYTRGEEHFETNLGIWIKVAQSKQMVTEGYISDELRLKAIDEYAAWIQTDAISMTLKMNDVQSKL</sequence>
<dbReference type="GeneID" id="78461123"/>
<dbReference type="GO" id="GO:0032259">
    <property type="term" value="P:methylation"/>
    <property type="evidence" value="ECO:0007669"/>
    <property type="project" value="UniProtKB-KW"/>
</dbReference>
<protein>
    <submittedName>
        <fullName evidence="3">Trans-aconitate 2-methyltransferase</fullName>
        <ecNumber evidence="3">2.1.1.144</ecNumber>
    </submittedName>
</protein>
<dbReference type="Pfam" id="PF13847">
    <property type="entry name" value="Methyltransf_31"/>
    <property type="match status" value="1"/>
</dbReference>
<dbReference type="KEGG" id="stha:NCTC11429_00303"/>
<dbReference type="EMBL" id="LR590484">
    <property type="protein sequence ID" value="VTR28896.1"/>
    <property type="molecule type" value="Genomic_DNA"/>
</dbReference>
<accession>A0A4U9U7J8</accession>
<dbReference type="InterPro" id="IPR029063">
    <property type="entry name" value="SAM-dependent_MTases_sf"/>
</dbReference>
<name>A0A4U9U7J8_9SPHI</name>
<dbReference type="EC" id="2.1.1.144" evidence="3"/>
<dbReference type="SUPFAM" id="SSF53335">
    <property type="entry name" value="S-adenosyl-L-methionine-dependent methyltransferases"/>
    <property type="match status" value="1"/>
</dbReference>
<dbReference type="Proteomes" id="UP000308196">
    <property type="component" value="Chromosome"/>
</dbReference>
<dbReference type="RefSeq" id="WP_051606896.1">
    <property type="nucleotide sequence ID" value="NZ_JBARTK010000067.1"/>
</dbReference>
<dbReference type="GO" id="GO:0030798">
    <property type="term" value="F:trans-aconitate 2-methyltransferase activity"/>
    <property type="evidence" value="ECO:0007669"/>
    <property type="project" value="UniProtKB-EC"/>
</dbReference>
<reference evidence="3 4" key="1">
    <citation type="submission" date="2019-05" db="EMBL/GenBank/DDBJ databases">
        <authorList>
            <consortium name="Pathogen Informatics"/>
        </authorList>
    </citation>
    <scope>NUCLEOTIDE SEQUENCE [LARGE SCALE GENOMIC DNA]</scope>
    <source>
        <strain evidence="3 4">NCTC11429</strain>
    </source>
</reference>
<evidence type="ECO:0000313" key="4">
    <source>
        <dbReference type="Proteomes" id="UP000308196"/>
    </source>
</evidence>
<evidence type="ECO:0000313" key="3">
    <source>
        <dbReference type="EMBL" id="VTR28896.1"/>
    </source>
</evidence>
<dbReference type="CDD" id="cd02440">
    <property type="entry name" value="AdoMet_MTases"/>
    <property type="match status" value="1"/>
</dbReference>
<evidence type="ECO:0000256" key="1">
    <source>
        <dbReference type="ARBA" id="ARBA00022679"/>
    </source>
</evidence>
<dbReference type="STRING" id="1123265.GCA_000686625_03305"/>
<dbReference type="Gene3D" id="3.40.50.150">
    <property type="entry name" value="Vaccinia Virus protein VP39"/>
    <property type="match status" value="1"/>
</dbReference>
<dbReference type="AlphaFoldDB" id="A0A4U9U7J8"/>
<keyword evidence="3" id="KW-0489">Methyltransferase</keyword>
<keyword evidence="1 3" id="KW-0808">Transferase</keyword>
<feature type="domain" description="Methyltransferase" evidence="2">
    <location>
        <begin position="34"/>
        <end position="141"/>
    </location>
</feature>
<dbReference type="PANTHER" id="PTHR43861:SF3">
    <property type="entry name" value="PUTATIVE (AFU_ORTHOLOGUE AFUA_2G14390)-RELATED"/>
    <property type="match status" value="1"/>
</dbReference>
<gene>
    <name evidence="3" type="primary">tam_1</name>
    <name evidence="3" type="ORF">NCTC11429_00303</name>
</gene>
<dbReference type="PANTHER" id="PTHR43861">
    <property type="entry name" value="TRANS-ACONITATE 2-METHYLTRANSFERASE-RELATED"/>
    <property type="match status" value="1"/>
</dbReference>
<evidence type="ECO:0000259" key="2">
    <source>
        <dbReference type="Pfam" id="PF13847"/>
    </source>
</evidence>
<organism evidence="3 4">
    <name type="scientific">Sphingobacterium thalpophilum</name>
    <dbReference type="NCBI Taxonomy" id="259"/>
    <lineage>
        <taxon>Bacteria</taxon>
        <taxon>Pseudomonadati</taxon>
        <taxon>Bacteroidota</taxon>
        <taxon>Sphingobacteriia</taxon>
        <taxon>Sphingobacteriales</taxon>
        <taxon>Sphingobacteriaceae</taxon>
        <taxon>Sphingobacterium</taxon>
    </lineage>
</organism>